<evidence type="ECO:0000256" key="9">
    <source>
        <dbReference type="HAMAP-Rule" id="MF_01148"/>
    </source>
</evidence>
<comment type="pathway">
    <text evidence="9">Protein modification; lipoprotein biosynthesis (N-acyl transfer).</text>
</comment>
<proteinExistence type="inferred from homology"/>
<comment type="caution">
    <text evidence="11">The sequence shown here is derived from an EMBL/GenBank/DDBJ whole genome shotgun (WGS) entry which is preliminary data.</text>
</comment>
<gene>
    <name evidence="9 11" type="primary">lnt</name>
    <name evidence="11" type="ORF">IC235_03030</name>
</gene>
<dbReference type="Gene3D" id="3.60.110.10">
    <property type="entry name" value="Carbon-nitrogen hydrolase"/>
    <property type="match status" value="1"/>
</dbReference>
<evidence type="ECO:0000256" key="6">
    <source>
        <dbReference type="ARBA" id="ARBA00022989"/>
    </source>
</evidence>
<dbReference type="GO" id="GO:0005886">
    <property type="term" value="C:plasma membrane"/>
    <property type="evidence" value="ECO:0007669"/>
    <property type="project" value="UniProtKB-SubCell"/>
</dbReference>
<dbReference type="InterPro" id="IPR045378">
    <property type="entry name" value="LNT_N"/>
</dbReference>
<comment type="similarity">
    <text evidence="2 9">Belongs to the CN hydrolase family. Apolipoprotein N-acyltransferase subfamily.</text>
</comment>
<reference evidence="11" key="1">
    <citation type="submission" date="2020-09" db="EMBL/GenBank/DDBJ databases">
        <authorList>
            <person name="Kim M.K."/>
        </authorList>
    </citation>
    <scope>NUCLEOTIDE SEQUENCE</scope>
    <source>
        <strain evidence="11">BT664</strain>
    </source>
</reference>
<dbReference type="EMBL" id="JACXAD010000003">
    <property type="protein sequence ID" value="MBD2766864.1"/>
    <property type="molecule type" value="Genomic_DNA"/>
</dbReference>
<evidence type="ECO:0000313" key="12">
    <source>
        <dbReference type="Proteomes" id="UP000612233"/>
    </source>
</evidence>
<dbReference type="PANTHER" id="PTHR38686:SF1">
    <property type="entry name" value="APOLIPOPROTEIN N-ACYLTRANSFERASE"/>
    <property type="match status" value="1"/>
</dbReference>
<dbReference type="PANTHER" id="PTHR38686">
    <property type="entry name" value="APOLIPOPROTEIN N-ACYLTRANSFERASE"/>
    <property type="match status" value="1"/>
</dbReference>
<keyword evidence="4 9" id="KW-0808">Transferase</keyword>
<feature type="transmembrane region" description="Helical" evidence="9">
    <location>
        <begin position="168"/>
        <end position="188"/>
    </location>
</feature>
<evidence type="ECO:0000313" key="11">
    <source>
        <dbReference type="EMBL" id="MBD2766864.1"/>
    </source>
</evidence>
<feature type="transmembrane region" description="Helical" evidence="9">
    <location>
        <begin position="223"/>
        <end position="244"/>
    </location>
</feature>
<dbReference type="InterPro" id="IPR003010">
    <property type="entry name" value="C-N_Hydrolase"/>
</dbReference>
<dbReference type="GO" id="GO:0016410">
    <property type="term" value="F:N-acyltransferase activity"/>
    <property type="evidence" value="ECO:0007669"/>
    <property type="project" value="UniProtKB-UniRule"/>
</dbReference>
<dbReference type="HAMAP" id="MF_01148">
    <property type="entry name" value="Lnt"/>
    <property type="match status" value="1"/>
</dbReference>
<dbReference type="Pfam" id="PF00795">
    <property type="entry name" value="CN_hydrolase"/>
    <property type="match status" value="1"/>
</dbReference>
<evidence type="ECO:0000259" key="10">
    <source>
        <dbReference type="PROSITE" id="PS50263"/>
    </source>
</evidence>
<keyword evidence="3 9" id="KW-1003">Cell membrane</keyword>
<dbReference type="EC" id="2.3.1.269" evidence="9"/>
<feature type="transmembrane region" description="Helical" evidence="9">
    <location>
        <begin position="64"/>
        <end position="84"/>
    </location>
</feature>
<feature type="transmembrane region" description="Helical" evidence="9">
    <location>
        <begin position="12"/>
        <end position="30"/>
    </location>
</feature>
<feature type="domain" description="CN hydrolase" evidence="10">
    <location>
        <begin position="256"/>
        <end position="529"/>
    </location>
</feature>
<keyword evidence="6 9" id="KW-1133">Transmembrane helix</keyword>
<feature type="transmembrane region" description="Helical" evidence="9">
    <location>
        <begin position="36"/>
        <end position="52"/>
    </location>
</feature>
<keyword evidence="12" id="KW-1185">Reference proteome</keyword>
<organism evidence="11 12">
    <name type="scientific">Hymenobacter montanus</name>
    <dbReference type="NCBI Taxonomy" id="2771359"/>
    <lineage>
        <taxon>Bacteria</taxon>
        <taxon>Pseudomonadati</taxon>
        <taxon>Bacteroidota</taxon>
        <taxon>Cytophagia</taxon>
        <taxon>Cytophagales</taxon>
        <taxon>Hymenobacteraceae</taxon>
        <taxon>Hymenobacter</taxon>
    </lineage>
</organism>
<comment type="catalytic activity">
    <reaction evidence="9">
        <text>N-terminal S-1,2-diacyl-sn-glyceryl-L-cysteinyl-[lipoprotein] + a glycerophospholipid = N-acyl-S-1,2-diacyl-sn-glyceryl-L-cysteinyl-[lipoprotein] + a 2-acyl-sn-glycero-3-phospholipid + H(+)</text>
        <dbReference type="Rhea" id="RHEA:48228"/>
        <dbReference type="Rhea" id="RHEA-COMP:14681"/>
        <dbReference type="Rhea" id="RHEA-COMP:14684"/>
        <dbReference type="ChEBI" id="CHEBI:15378"/>
        <dbReference type="ChEBI" id="CHEBI:136912"/>
        <dbReference type="ChEBI" id="CHEBI:140656"/>
        <dbReference type="ChEBI" id="CHEBI:140657"/>
        <dbReference type="ChEBI" id="CHEBI:140660"/>
        <dbReference type="EC" id="2.3.1.269"/>
    </reaction>
</comment>
<dbReference type="InterPro" id="IPR036526">
    <property type="entry name" value="C-N_Hydrolase_sf"/>
</dbReference>
<sequence>MTRASTARSSLLQHPVVLAGLGALLLWGGWAPHPTAWLVPLLFIGWVPYLVMERQLTLAGARKRRVFASTYLFLVLWNALTTWWVSYAELAAGIAAVVLNALLMCLPLMAFRQTKKRLGNRLGYLSLPVFWIAFEQLHLHWDITWPWLTLGNGFAAAPQWVQWYEYTGFLGGSVWVWAMNLLIFRVLIKNEKLKIKSAAGPDADTGTRRVASDESFLIFNSQFLIPLLAIILPILLSYLMGAVYQEKGPSTEVVVVQPNVDPYVEKFEGGAKFISYDEQLTRLLSLSERHLTSQTRLVLWPETALEESYWESTIESNPKIRRIRQWLAQHPGVALLTGITTIDSYPNQEAASETARYRDDLGYYDVFNTGAYFADATAPIAFYHKSRLVPGVEKIPPLLASVISHIDLGGTVGSVGSQAERTVYPAPAPAPALRVAPVICYESIYGDFVGEYTRRGATLLSVITNDAWWHDSPGYRQLFRYGALRCIETRRDLARSANTGFTGFINQKGEVIQREPAWVPTASRATVHLNKEVTFYARFGELIGRGTQGLAVLLLLVAFWQGRRRLPARVPAA</sequence>
<evidence type="ECO:0000256" key="5">
    <source>
        <dbReference type="ARBA" id="ARBA00022692"/>
    </source>
</evidence>
<dbReference type="Pfam" id="PF20154">
    <property type="entry name" value="LNT_N"/>
    <property type="match status" value="1"/>
</dbReference>
<evidence type="ECO:0000256" key="4">
    <source>
        <dbReference type="ARBA" id="ARBA00022679"/>
    </source>
</evidence>
<feature type="transmembrane region" description="Helical" evidence="9">
    <location>
        <begin position="90"/>
        <end position="110"/>
    </location>
</feature>
<evidence type="ECO:0000256" key="7">
    <source>
        <dbReference type="ARBA" id="ARBA00023136"/>
    </source>
</evidence>
<evidence type="ECO:0000256" key="3">
    <source>
        <dbReference type="ARBA" id="ARBA00022475"/>
    </source>
</evidence>
<protein>
    <recommendedName>
        <fullName evidence="9">Apolipoprotein N-acyltransferase</fullName>
        <shortName evidence="9">ALP N-acyltransferase</shortName>
        <ecNumber evidence="9">2.3.1.269</ecNumber>
    </recommendedName>
</protein>
<keyword evidence="7 9" id="KW-0472">Membrane</keyword>
<accession>A0A927BB01</accession>
<dbReference type="AlphaFoldDB" id="A0A927BB01"/>
<dbReference type="SUPFAM" id="SSF56317">
    <property type="entry name" value="Carbon-nitrogen hydrolase"/>
    <property type="match status" value="1"/>
</dbReference>
<dbReference type="NCBIfam" id="TIGR00546">
    <property type="entry name" value="lnt"/>
    <property type="match status" value="1"/>
</dbReference>
<keyword evidence="5 9" id="KW-0812">Transmembrane</keyword>
<dbReference type="InterPro" id="IPR004563">
    <property type="entry name" value="Apolipo_AcylTrfase"/>
</dbReference>
<evidence type="ECO:0000256" key="8">
    <source>
        <dbReference type="ARBA" id="ARBA00023315"/>
    </source>
</evidence>
<dbReference type="GO" id="GO:0042158">
    <property type="term" value="P:lipoprotein biosynthetic process"/>
    <property type="evidence" value="ECO:0007669"/>
    <property type="project" value="UniProtKB-UniRule"/>
</dbReference>
<keyword evidence="8 9" id="KW-0012">Acyltransferase</keyword>
<name>A0A927BB01_9BACT</name>
<evidence type="ECO:0000256" key="2">
    <source>
        <dbReference type="ARBA" id="ARBA00010065"/>
    </source>
</evidence>
<evidence type="ECO:0000256" key="1">
    <source>
        <dbReference type="ARBA" id="ARBA00004651"/>
    </source>
</evidence>
<dbReference type="PROSITE" id="PS50263">
    <property type="entry name" value="CN_HYDROLASE"/>
    <property type="match status" value="1"/>
</dbReference>
<dbReference type="RefSeq" id="WP_191003701.1">
    <property type="nucleotide sequence ID" value="NZ_JACXAD010000003.1"/>
</dbReference>
<dbReference type="CDD" id="cd07571">
    <property type="entry name" value="ALP_N-acyl_transferase"/>
    <property type="match status" value="1"/>
</dbReference>
<dbReference type="Proteomes" id="UP000612233">
    <property type="component" value="Unassembled WGS sequence"/>
</dbReference>
<feature type="transmembrane region" description="Helical" evidence="9">
    <location>
        <begin position="122"/>
        <end position="141"/>
    </location>
</feature>
<comment type="function">
    <text evidence="9">Catalyzes the phospholipid dependent N-acylation of the N-terminal cysteine of apolipoprotein, the last step in lipoprotein maturation.</text>
</comment>
<comment type="subcellular location">
    <subcellularLocation>
        <location evidence="1 9">Cell membrane</location>
        <topology evidence="1 9">Multi-pass membrane protein</topology>
    </subcellularLocation>
</comment>